<dbReference type="SUPFAM" id="SSF53474">
    <property type="entry name" value="alpha/beta-Hydrolases"/>
    <property type="match status" value="1"/>
</dbReference>
<reference evidence="4 5" key="1">
    <citation type="submission" date="2019-09" db="EMBL/GenBank/DDBJ databases">
        <title>Goodfellowia gen. nov., a new genus of the Pseudonocardineae related to Actinoalloteichus, containing Goodfellowia coeruleoviolacea gen. nov., comb. nov. gen. nov., comb. nov.</title>
        <authorList>
            <person name="Labeda D."/>
        </authorList>
    </citation>
    <scope>NUCLEOTIDE SEQUENCE [LARGE SCALE GENOMIC DNA]</scope>
    <source>
        <strain evidence="4 5">AN110305</strain>
    </source>
</reference>
<feature type="signal peptide" evidence="3">
    <location>
        <begin position="1"/>
        <end position="25"/>
    </location>
</feature>
<proteinExistence type="predicted"/>
<reference evidence="4 5" key="2">
    <citation type="submission" date="2019-09" db="EMBL/GenBank/DDBJ databases">
        <authorList>
            <person name="Jin C."/>
        </authorList>
    </citation>
    <scope>NUCLEOTIDE SEQUENCE [LARGE SCALE GENOMIC DNA]</scope>
    <source>
        <strain evidence="4 5">AN110305</strain>
    </source>
</reference>
<evidence type="ECO:0000256" key="2">
    <source>
        <dbReference type="ARBA" id="ARBA00022801"/>
    </source>
</evidence>
<keyword evidence="1 3" id="KW-0732">Signal</keyword>
<dbReference type="InterPro" id="IPR029058">
    <property type="entry name" value="AB_hydrolase_fold"/>
</dbReference>
<dbReference type="InterPro" id="IPR010126">
    <property type="entry name" value="Esterase_phb"/>
</dbReference>
<evidence type="ECO:0000313" key="5">
    <source>
        <dbReference type="Proteomes" id="UP000323454"/>
    </source>
</evidence>
<dbReference type="Proteomes" id="UP000323454">
    <property type="component" value="Unassembled WGS sequence"/>
</dbReference>
<organism evidence="4 5">
    <name type="scientific">Solihabitans fulvus</name>
    <dbReference type="NCBI Taxonomy" id="1892852"/>
    <lineage>
        <taxon>Bacteria</taxon>
        <taxon>Bacillati</taxon>
        <taxon>Actinomycetota</taxon>
        <taxon>Actinomycetes</taxon>
        <taxon>Pseudonocardiales</taxon>
        <taxon>Pseudonocardiaceae</taxon>
        <taxon>Solihabitans</taxon>
    </lineage>
</organism>
<dbReference type="OrthoDB" id="9767239at2"/>
<sequence length="319" mass="34057">MRRGRWARTMLAGVVVLLAASTLSASTATPTVLAGDESNRTDPCRRPVVPAGLTTRRIVSGGAERLALLYLPRTVTPTARVPLVLDLHGSGSTPREELDRTTITATADRAGFAVLAPQAGLPVSAGRHRAGFLWHVPGVGLVTGKVPPPNAPDDLRFLRDAITAMGHTVCLDTNRVYVTGFSGGGRMASQVGCELSDRVAAIAPVSGLRFPQRCQPSRPMPVVSFHGTADTVNPYLGGKNSRWQHSIPEVTAQWATADHCSPTPVDARITPTVGTTTYTGCRDGSEVLLYTIEGGTHAWPTKTVDATDLIWSFFQRHNH</sequence>
<dbReference type="RefSeq" id="WP_149850456.1">
    <property type="nucleotide sequence ID" value="NZ_VUOB01000028.1"/>
</dbReference>
<comment type="caution">
    <text evidence="4">The sequence shown here is derived from an EMBL/GenBank/DDBJ whole genome shotgun (WGS) entry which is preliminary data.</text>
</comment>
<evidence type="ECO:0000313" key="4">
    <source>
        <dbReference type="EMBL" id="KAA2261378.1"/>
    </source>
</evidence>
<evidence type="ECO:0000256" key="1">
    <source>
        <dbReference type="ARBA" id="ARBA00022729"/>
    </source>
</evidence>
<dbReference type="Gene3D" id="3.40.50.1820">
    <property type="entry name" value="alpha/beta hydrolase"/>
    <property type="match status" value="1"/>
</dbReference>
<evidence type="ECO:0000256" key="3">
    <source>
        <dbReference type="SAM" id="SignalP"/>
    </source>
</evidence>
<evidence type="ECO:0008006" key="6">
    <source>
        <dbReference type="Google" id="ProtNLM"/>
    </source>
</evidence>
<protein>
    <recommendedName>
        <fullName evidence="6">Polyhydroxybutyrate depolymerase</fullName>
    </recommendedName>
</protein>
<feature type="chain" id="PRO_5038533324" description="Polyhydroxybutyrate depolymerase" evidence="3">
    <location>
        <begin position="26"/>
        <end position="319"/>
    </location>
</feature>
<dbReference type="GO" id="GO:0005576">
    <property type="term" value="C:extracellular region"/>
    <property type="evidence" value="ECO:0007669"/>
    <property type="project" value="InterPro"/>
</dbReference>
<dbReference type="GO" id="GO:0016787">
    <property type="term" value="F:hydrolase activity"/>
    <property type="evidence" value="ECO:0007669"/>
    <property type="project" value="UniProtKB-KW"/>
</dbReference>
<dbReference type="InterPro" id="IPR050955">
    <property type="entry name" value="Plant_Biomass_Hydrol_Est"/>
</dbReference>
<dbReference type="PANTHER" id="PTHR43037:SF5">
    <property type="entry name" value="FERULOYL ESTERASE"/>
    <property type="match status" value="1"/>
</dbReference>
<gene>
    <name evidence="4" type="ORF">F0L68_16405</name>
</gene>
<dbReference type="EMBL" id="VUOB01000028">
    <property type="protein sequence ID" value="KAA2261378.1"/>
    <property type="molecule type" value="Genomic_DNA"/>
</dbReference>
<dbReference type="PANTHER" id="PTHR43037">
    <property type="entry name" value="UNNAMED PRODUCT-RELATED"/>
    <property type="match status" value="1"/>
</dbReference>
<keyword evidence="2" id="KW-0378">Hydrolase</keyword>
<name>A0A5B2XCB9_9PSEU</name>
<accession>A0A5B2XCB9</accession>
<keyword evidence="5" id="KW-1185">Reference proteome</keyword>
<dbReference type="AlphaFoldDB" id="A0A5B2XCB9"/>
<dbReference type="Pfam" id="PF10503">
    <property type="entry name" value="Esterase_PHB"/>
    <property type="match status" value="1"/>
</dbReference>